<feature type="chain" id="PRO_5028947080" evidence="1">
    <location>
        <begin position="24"/>
        <end position="159"/>
    </location>
</feature>
<organism evidence="2 3">
    <name type="scientific">Fundidesulfovibrio magnetotacticus</name>
    <dbReference type="NCBI Taxonomy" id="2730080"/>
    <lineage>
        <taxon>Bacteria</taxon>
        <taxon>Pseudomonadati</taxon>
        <taxon>Thermodesulfobacteriota</taxon>
        <taxon>Desulfovibrionia</taxon>
        <taxon>Desulfovibrionales</taxon>
        <taxon>Desulfovibrionaceae</taxon>
        <taxon>Fundidesulfovibrio</taxon>
    </lineage>
</organism>
<feature type="signal peptide" evidence="1">
    <location>
        <begin position="1"/>
        <end position="23"/>
    </location>
</feature>
<dbReference type="RefSeq" id="WP_173082574.1">
    <property type="nucleotide sequence ID" value="NZ_BLTE01000004.1"/>
</dbReference>
<evidence type="ECO:0000313" key="3">
    <source>
        <dbReference type="Proteomes" id="UP000494245"/>
    </source>
</evidence>
<gene>
    <name evidence="2" type="ORF">NNJEOMEG_01331</name>
</gene>
<comment type="caution">
    <text evidence="2">The sequence shown here is derived from an EMBL/GenBank/DDBJ whole genome shotgun (WGS) entry which is preliminary data.</text>
</comment>
<protein>
    <submittedName>
        <fullName evidence="2">Uncharacterized protein</fullName>
    </submittedName>
</protein>
<reference evidence="2 3" key="2">
    <citation type="submission" date="2020-05" db="EMBL/GenBank/DDBJ databases">
        <title>Draft genome sequence of Desulfovibrio sp. strainFSS-1.</title>
        <authorList>
            <person name="Shimoshige H."/>
            <person name="Kobayashi H."/>
            <person name="Maekawa T."/>
        </authorList>
    </citation>
    <scope>NUCLEOTIDE SEQUENCE [LARGE SCALE GENOMIC DNA]</scope>
    <source>
        <strain evidence="2 3">SIID29052-01</strain>
    </source>
</reference>
<accession>A0A6V8LT52</accession>
<dbReference type="EMBL" id="BLTE01000004">
    <property type="protein sequence ID" value="GFK93498.1"/>
    <property type="molecule type" value="Genomic_DNA"/>
</dbReference>
<keyword evidence="1" id="KW-0732">Signal</keyword>
<dbReference type="Proteomes" id="UP000494245">
    <property type="component" value="Unassembled WGS sequence"/>
</dbReference>
<evidence type="ECO:0000256" key="1">
    <source>
        <dbReference type="SAM" id="SignalP"/>
    </source>
</evidence>
<proteinExistence type="predicted"/>
<sequence length="159" mass="17790">MKRLATLCLIACALLSLAAPAQAQGKFVTEFKGMVFGKPFTDFQRMKPIRQQGDMALYSRYGDDHQFQGVATKDEAYGFFKGVFCVVMFTAQGPTAYNTLKSYFDANFGPASQPKVNMKQFTYTAGEVSIELTYDDTRKIAEVSYMYRPVMRSMTGGKP</sequence>
<dbReference type="AlphaFoldDB" id="A0A6V8LT52"/>
<keyword evidence="3" id="KW-1185">Reference proteome</keyword>
<reference evidence="2 3" key="1">
    <citation type="submission" date="2020-04" db="EMBL/GenBank/DDBJ databases">
        <authorList>
            <consortium name="Desulfovibrio sp. FSS-1 genome sequencing consortium"/>
            <person name="Shimoshige H."/>
            <person name="Kobayashi H."/>
            <person name="Maekawa T."/>
        </authorList>
    </citation>
    <scope>NUCLEOTIDE SEQUENCE [LARGE SCALE GENOMIC DNA]</scope>
    <source>
        <strain evidence="2 3">SIID29052-01</strain>
    </source>
</reference>
<name>A0A6V8LT52_9BACT</name>
<evidence type="ECO:0000313" key="2">
    <source>
        <dbReference type="EMBL" id="GFK93498.1"/>
    </source>
</evidence>